<dbReference type="EMBL" id="BMAU01021292">
    <property type="protein sequence ID" value="GFY09875.1"/>
    <property type="molecule type" value="Genomic_DNA"/>
</dbReference>
<proteinExistence type="predicted"/>
<accession>A0A8X6VKW4</accession>
<reference evidence="1" key="1">
    <citation type="submission" date="2020-08" db="EMBL/GenBank/DDBJ databases">
        <title>Multicomponent nature underlies the extraordinary mechanical properties of spider dragline silk.</title>
        <authorList>
            <person name="Kono N."/>
            <person name="Nakamura H."/>
            <person name="Mori M."/>
            <person name="Yoshida Y."/>
            <person name="Ohtoshi R."/>
            <person name="Malay A.D."/>
            <person name="Moran D.A.P."/>
            <person name="Tomita M."/>
            <person name="Numata K."/>
            <person name="Arakawa K."/>
        </authorList>
    </citation>
    <scope>NUCLEOTIDE SEQUENCE</scope>
</reference>
<dbReference type="Proteomes" id="UP000887159">
    <property type="component" value="Unassembled WGS sequence"/>
</dbReference>
<evidence type="ECO:0000313" key="1">
    <source>
        <dbReference type="EMBL" id="GFY09875.1"/>
    </source>
</evidence>
<dbReference type="AlphaFoldDB" id="A0A8X6VKW4"/>
<dbReference type="GO" id="GO:0071897">
    <property type="term" value="P:DNA biosynthetic process"/>
    <property type="evidence" value="ECO:0007669"/>
    <property type="project" value="UniProtKB-ARBA"/>
</dbReference>
<protein>
    <submittedName>
        <fullName evidence="1">Uncharacterized protein</fullName>
    </submittedName>
</protein>
<organism evidence="1 2">
    <name type="scientific">Trichonephila clavipes</name>
    <name type="common">Golden silk orbweaver</name>
    <name type="synonym">Nephila clavipes</name>
    <dbReference type="NCBI Taxonomy" id="2585209"/>
    <lineage>
        <taxon>Eukaryota</taxon>
        <taxon>Metazoa</taxon>
        <taxon>Ecdysozoa</taxon>
        <taxon>Arthropoda</taxon>
        <taxon>Chelicerata</taxon>
        <taxon>Arachnida</taxon>
        <taxon>Araneae</taxon>
        <taxon>Araneomorphae</taxon>
        <taxon>Entelegynae</taxon>
        <taxon>Araneoidea</taxon>
        <taxon>Nephilidae</taxon>
        <taxon>Trichonephila</taxon>
    </lineage>
</organism>
<dbReference type="InterPro" id="IPR008042">
    <property type="entry name" value="Retrotrans_Pao"/>
</dbReference>
<dbReference type="PANTHER" id="PTHR47331">
    <property type="entry name" value="PHD-TYPE DOMAIN-CONTAINING PROTEIN"/>
    <property type="match status" value="1"/>
</dbReference>
<keyword evidence="2" id="KW-1185">Reference proteome</keyword>
<dbReference type="Pfam" id="PF05380">
    <property type="entry name" value="Peptidase_A17"/>
    <property type="match status" value="1"/>
</dbReference>
<sequence length="338" mass="38126">MKEVVAENNNSEIAYYMPHHGILRPEKSTTKLRVVFNATNPTSNGLSLNSIQYNGGLVQNDLFTIMIKFREHPYAFTADVKMMYRMILIHESQQPLLRILWKVSAEDPVKTFEMKTVTYGTVSAPFSATRTLLQLSREEEKNFPLAAPVLRENFYMDDVLCGAASLMEAKTLKNQLSGILKKGGMELHKWARLFDPLGLLGPVVARANIFMQSLWSLKIDWIDELLSERAKEWHRFLEDFNSVSSICIGRCIVHPQATRVELHGFADTSEKCYGAVIYCRSQSPDGATTVKLVTSKSRVAPVKSVAMPRLELCATVLLAKLMKRVETALQMSPRVPVE</sequence>
<gene>
    <name evidence="1" type="primary">X975_01402</name>
    <name evidence="1" type="ORF">TNCV_3698371</name>
</gene>
<comment type="caution">
    <text evidence="1">The sequence shown here is derived from an EMBL/GenBank/DDBJ whole genome shotgun (WGS) entry which is preliminary data.</text>
</comment>
<evidence type="ECO:0000313" key="2">
    <source>
        <dbReference type="Proteomes" id="UP000887159"/>
    </source>
</evidence>
<name>A0A8X6VKW4_TRICX</name>
<dbReference type="SUPFAM" id="SSF56672">
    <property type="entry name" value="DNA/RNA polymerases"/>
    <property type="match status" value="1"/>
</dbReference>
<dbReference type="InterPro" id="IPR043502">
    <property type="entry name" value="DNA/RNA_pol_sf"/>
</dbReference>